<feature type="compositionally biased region" description="Basic and acidic residues" evidence="4">
    <location>
        <begin position="375"/>
        <end position="387"/>
    </location>
</feature>
<name>A0A3N4JM59_9PEZI</name>
<dbReference type="EMBL" id="ML120403">
    <property type="protein sequence ID" value="RPA97510.1"/>
    <property type="molecule type" value="Genomic_DNA"/>
</dbReference>
<feature type="compositionally biased region" description="Basic and acidic residues" evidence="4">
    <location>
        <begin position="461"/>
        <end position="470"/>
    </location>
</feature>
<feature type="region of interest" description="Disordered" evidence="4">
    <location>
        <begin position="329"/>
        <end position="470"/>
    </location>
</feature>
<keyword evidence="2 3" id="KW-0175">Coiled coil</keyword>
<feature type="compositionally biased region" description="Basic and acidic residues" evidence="4">
    <location>
        <begin position="330"/>
        <end position="341"/>
    </location>
</feature>
<comment type="similarity">
    <text evidence="1">Belongs to the ADIP family.</text>
</comment>
<dbReference type="InterPro" id="IPR021622">
    <property type="entry name" value="Afadin/alpha-actinin-bd"/>
</dbReference>
<dbReference type="STRING" id="1336337.A0A3N4JM59"/>
<evidence type="ECO:0000313" key="6">
    <source>
        <dbReference type="Proteomes" id="UP000276215"/>
    </source>
</evidence>
<feature type="compositionally biased region" description="Low complexity" evidence="4">
    <location>
        <begin position="426"/>
        <end position="436"/>
    </location>
</feature>
<feature type="coiled-coil region" evidence="3">
    <location>
        <begin position="292"/>
        <end position="319"/>
    </location>
</feature>
<dbReference type="AlphaFoldDB" id="A0A3N4JM59"/>
<evidence type="ECO:0000256" key="3">
    <source>
        <dbReference type="SAM" id="Coils"/>
    </source>
</evidence>
<reference evidence="5 6" key="1">
    <citation type="journal article" date="2018" name="Nat. Ecol. Evol.">
        <title>Pezizomycetes genomes reveal the molecular basis of ectomycorrhizal truffle lifestyle.</title>
        <authorList>
            <person name="Murat C."/>
            <person name="Payen T."/>
            <person name="Noel B."/>
            <person name="Kuo A."/>
            <person name="Morin E."/>
            <person name="Chen J."/>
            <person name="Kohler A."/>
            <person name="Krizsan K."/>
            <person name="Balestrini R."/>
            <person name="Da Silva C."/>
            <person name="Montanini B."/>
            <person name="Hainaut M."/>
            <person name="Levati E."/>
            <person name="Barry K.W."/>
            <person name="Belfiori B."/>
            <person name="Cichocki N."/>
            <person name="Clum A."/>
            <person name="Dockter R.B."/>
            <person name="Fauchery L."/>
            <person name="Guy J."/>
            <person name="Iotti M."/>
            <person name="Le Tacon F."/>
            <person name="Lindquist E.A."/>
            <person name="Lipzen A."/>
            <person name="Malagnac F."/>
            <person name="Mello A."/>
            <person name="Molinier V."/>
            <person name="Miyauchi S."/>
            <person name="Poulain J."/>
            <person name="Riccioni C."/>
            <person name="Rubini A."/>
            <person name="Sitrit Y."/>
            <person name="Splivallo R."/>
            <person name="Traeger S."/>
            <person name="Wang M."/>
            <person name="Zifcakova L."/>
            <person name="Wipf D."/>
            <person name="Zambonelli A."/>
            <person name="Paolocci F."/>
            <person name="Nowrousian M."/>
            <person name="Ottonello S."/>
            <person name="Baldrian P."/>
            <person name="Spatafora J.W."/>
            <person name="Henrissat B."/>
            <person name="Nagy L.G."/>
            <person name="Aury J.M."/>
            <person name="Wincker P."/>
            <person name="Grigoriev I.V."/>
            <person name="Bonfante P."/>
            <person name="Martin F.M."/>
        </authorList>
    </citation>
    <scope>NUCLEOTIDE SEQUENCE [LARGE SCALE GENOMIC DNA]</scope>
    <source>
        <strain evidence="5 6">120613-1</strain>
    </source>
</reference>
<feature type="coiled-coil region" evidence="3">
    <location>
        <begin position="68"/>
        <end position="137"/>
    </location>
</feature>
<evidence type="ECO:0000256" key="2">
    <source>
        <dbReference type="ARBA" id="ARBA00023054"/>
    </source>
</evidence>
<evidence type="ECO:0000256" key="4">
    <source>
        <dbReference type="SAM" id="MobiDB-lite"/>
    </source>
</evidence>
<feature type="compositionally biased region" description="Basic and acidic residues" evidence="4">
    <location>
        <begin position="409"/>
        <end position="418"/>
    </location>
</feature>
<feature type="compositionally biased region" description="Acidic residues" evidence="4">
    <location>
        <begin position="389"/>
        <end position="401"/>
    </location>
</feature>
<evidence type="ECO:0008006" key="7">
    <source>
        <dbReference type="Google" id="ProtNLM"/>
    </source>
</evidence>
<evidence type="ECO:0000256" key="1">
    <source>
        <dbReference type="ARBA" id="ARBA00009291"/>
    </source>
</evidence>
<sequence>MDPRDLKSASTYVNNQLAARGLLRGNPIPFHKPGDDDSTPAKIINLVHELITRRDREGEQREDLALTIRTLRTTEVRQNETIEQLKEKNRELERKNAILDSQTRSFNSTLRTVEASANALRHEAARLKTLLAQVRTQCANDIRKRDIQIQKMKERLTDSSKRGRAPMAHISVIGAPMGSVLGRDEEVMTTVIGNSLAADTTDFLTTLSQGLADENDNLIALIRQTLSTLKTIQGLPDGGGLHATEEEDAEDVGNPVAAPPASFDALSDDLEGVLYSLKELLNQPNYVPLEELAERDAEIARLVAKNETLEEEWKKAIELVDGWNKTLGRSFDKEKPKETKAVAKGRKKGQRGLADIVNGKDNMSTLEEVEVEKEAEDKPAETEKGPEAECADDGKDEDMDDIQLLVVEEESKPVEPARRRSLRNVSLSPTPLSLPLYTECQSLTPPPERKTTKTNPIPQVHRQEEAKINT</sequence>
<gene>
    <name evidence="5" type="ORF">L873DRAFT_1690418</name>
</gene>
<proteinExistence type="inferred from homology"/>
<dbReference type="Pfam" id="PF11559">
    <property type="entry name" value="ADIP"/>
    <property type="match status" value="1"/>
</dbReference>
<keyword evidence="6" id="KW-1185">Reference proteome</keyword>
<dbReference type="Proteomes" id="UP000276215">
    <property type="component" value="Unassembled WGS sequence"/>
</dbReference>
<organism evidence="5 6">
    <name type="scientific">Choiromyces venosus 120613-1</name>
    <dbReference type="NCBI Taxonomy" id="1336337"/>
    <lineage>
        <taxon>Eukaryota</taxon>
        <taxon>Fungi</taxon>
        <taxon>Dikarya</taxon>
        <taxon>Ascomycota</taxon>
        <taxon>Pezizomycotina</taxon>
        <taxon>Pezizomycetes</taxon>
        <taxon>Pezizales</taxon>
        <taxon>Tuberaceae</taxon>
        <taxon>Choiromyces</taxon>
    </lineage>
</organism>
<protein>
    <recommendedName>
        <fullName evidence="7">NIMA interactive protein</fullName>
    </recommendedName>
</protein>
<dbReference type="OrthoDB" id="312015at2759"/>
<evidence type="ECO:0000313" key="5">
    <source>
        <dbReference type="EMBL" id="RPA97510.1"/>
    </source>
</evidence>
<accession>A0A3N4JM59</accession>